<reference evidence="2 3" key="1">
    <citation type="submission" date="2018-06" db="EMBL/GenBank/DDBJ databases">
        <authorList>
            <consortium name="Pathogen Informatics"/>
            <person name="Doyle S."/>
        </authorList>
    </citation>
    <scope>NUCLEOTIDE SEQUENCE [LARGE SCALE GENOMIC DNA]</scope>
    <source>
        <strain evidence="2 3">NCTC8580</strain>
    </source>
</reference>
<gene>
    <name evidence="1" type="ORF">EGX47_09970</name>
    <name evidence="2" type="ORF">NCTC8580_00426</name>
</gene>
<evidence type="ECO:0000313" key="3">
    <source>
        <dbReference type="Proteomes" id="UP000255087"/>
    </source>
</evidence>
<evidence type="ECO:0000313" key="4">
    <source>
        <dbReference type="Proteomes" id="UP000268669"/>
    </source>
</evidence>
<evidence type="ECO:0000313" key="2">
    <source>
        <dbReference type="EMBL" id="SUP80375.1"/>
    </source>
</evidence>
<dbReference type="Proteomes" id="UP000268669">
    <property type="component" value="Chromosome"/>
</dbReference>
<protein>
    <submittedName>
        <fullName evidence="2">Uncharacterized protein</fullName>
    </submittedName>
</protein>
<proteinExistence type="predicted"/>
<accession>A0A380Q3J8</accession>
<keyword evidence="4" id="KW-1185">Reference proteome</keyword>
<dbReference type="EMBL" id="CP033713">
    <property type="protein sequence ID" value="AYW91611.1"/>
    <property type="molecule type" value="Genomic_DNA"/>
</dbReference>
<sequence>MKNLDKNFLTETLQLVLDAIELHKNKMPAPLSIDVLNLVRKELEEMIKVMDPQIYTPSYPRFIIDWPDDTGLIEKLVDVDYYYKKIKNTK</sequence>
<dbReference type="RefSeq" id="WP_038823149.1">
    <property type="nucleotide sequence ID" value="NZ_CP033709.1"/>
</dbReference>
<name>A0A380Q3J8_YERPU</name>
<dbReference type="AlphaFoldDB" id="A0A380Q3J8"/>
<evidence type="ECO:0000313" key="1">
    <source>
        <dbReference type="EMBL" id="AYW91611.1"/>
    </source>
</evidence>
<dbReference type="Proteomes" id="UP000255087">
    <property type="component" value="Unassembled WGS sequence"/>
</dbReference>
<dbReference type="EMBL" id="UHJC01000001">
    <property type="protein sequence ID" value="SUP80375.1"/>
    <property type="molecule type" value="Genomic_DNA"/>
</dbReference>
<reference evidence="1 4" key="2">
    <citation type="submission" date="2018-11" db="EMBL/GenBank/DDBJ databases">
        <title>FDA dAtabase for Regulatory Grade micrObial Sequences (FDA-ARGOS): Supporting development and validation of Infectious Disease Dx tests.</title>
        <authorList>
            <person name="Bliska J."/>
            <person name="Cleland M.-M."/>
            <person name="Tallon L."/>
            <person name="Sadzewicz L."/>
            <person name="Zhao X."/>
            <person name="Vavikolanu K."/>
            <person name="Mehta A."/>
            <person name="Aluvathingal J."/>
            <person name="Nadendla S."/>
            <person name="Yan Y."/>
            <person name="Sichtig H."/>
        </authorList>
    </citation>
    <scope>NUCLEOTIDE SEQUENCE [LARGE SCALE GENOMIC DNA]</scope>
    <source>
        <strain evidence="1 4">FDAARGOS_581</strain>
    </source>
</reference>
<organism evidence="2 3">
    <name type="scientific">Yersinia pseudotuberculosis</name>
    <dbReference type="NCBI Taxonomy" id="633"/>
    <lineage>
        <taxon>Bacteria</taxon>
        <taxon>Pseudomonadati</taxon>
        <taxon>Pseudomonadota</taxon>
        <taxon>Gammaproteobacteria</taxon>
        <taxon>Enterobacterales</taxon>
        <taxon>Yersiniaceae</taxon>
        <taxon>Yersinia</taxon>
    </lineage>
</organism>